<dbReference type="RefSeq" id="WP_198875222.1">
    <property type="nucleotide sequence ID" value="NZ_JAEKMH010000001.1"/>
</dbReference>
<evidence type="ECO:0000313" key="3">
    <source>
        <dbReference type="Proteomes" id="UP000602124"/>
    </source>
</evidence>
<feature type="transmembrane region" description="Helical" evidence="1">
    <location>
        <begin position="39"/>
        <end position="64"/>
    </location>
</feature>
<comment type="caution">
    <text evidence="2">The sequence shown here is derived from an EMBL/GenBank/DDBJ whole genome shotgun (WGS) entry which is preliminary data.</text>
</comment>
<reference evidence="2" key="1">
    <citation type="submission" date="2020-12" db="EMBL/GenBank/DDBJ databases">
        <title>Devosia sp. MSA67 isolated from Mo River.</title>
        <authorList>
            <person name="Ma F."/>
            <person name="Zi Z."/>
        </authorList>
    </citation>
    <scope>NUCLEOTIDE SEQUENCE</scope>
    <source>
        <strain evidence="2">MSA67</strain>
    </source>
</reference>
<protein>
    <submittedName>
        <fullName evidence="2">Uncharacterized protein</fullName>
    </submittedName>
</protein>
<dbReference type="AlphaFoldDB" id="A0A934IXB9"/>
<sequence>MGQNVILGWIARRVPEVLGLVTMLVTFYNALPPAHQETIVAVVTGQGGGLTVSAVIGLGLYVWAQIMSYRATVKPQVVTTDAKKIELPKAGEGVGTTRKVEALAEGAPQPKSLWERLTGR</sequence>
<dbReference type="EMBL" id="JAEKMH010000001">
    <property type="protein sequence ID" value="MBJ3784017.1"/>
    <property type="molecule type" value="Genomic_DNA"/>
</dbReference>
<organism evidence="2 3">
    <name type="scientific">Devosia sediminis</name>
    <dbReference type="NCBI Taxonomy" id="2798801"/>
    <lineage>
        <taxon>Bacteria</taxon>
        <taxon>Pseudomonadati</taxon>
        <taxon>Pseudomonadota</taxon>
        <taxon>Alphaproteobacteria</taxon>
        <taxon>Hyphomicrobiales</taxon>
        <taxon>Devosiaceae</taxon>
        <taxon>Devosia</taxon>
    </lineage>
</organism>
<name>A0A934IXB9_9HYPH</name>
<keyword evidence="1" id="KW-1133">Transmembrane helix</keyword>
<keyword evidence="3" id="KW-1185">Reference proteome</keyword>
<keyword evidence="1" id="KW-0812">Transmembrane</keyword>
<dbReference type="Proteomes" id="UP000602124">
    <property type="component" value="Unassembled WGS sequence"/>
</dbReference>
<accession>A0A934IXB9</accession>
<gene>
    <name evidence="2" type="ORF">JEQ47_04710</name>
</gene>
<proteinExistence type="predicted"/>
<evidence type="ECO:0000256" key="1">
    <source>
        <dbReference type="SAM" id="Phobius"/>
    </source>
</evidence>
<keyword evidence="1" id="KW-0472">Membrane</keyword>
<evidence type="ECO:0000313" key="2">
    <source>
        <dbReference type="EMBL" id="MBJ3784017.1"/>
    </source>
</evidence>